<dbReference type="CDD" id="cd03784">
    <property type="entry name" value="GT1_Gtf-like"/>
    <property type="match status" value="1"/>
</dbReference>
<protein>
    <recommendedName>
        <fullName evidence="5">UDP-glycosyltransferase</fullName>
    </recommendedName>
</protein>
<dbReference type="PANTHER" id="PTHR11926:SF1530">
    <property type="entry name" value="EF-HAND DOMAIN-CONTAINING PROTEIN"/>
    <property type="match status" value="1"/>
</dbReference>
<gene>
    <name evidence="3" type="ORF">Ahy_B04g073175</name>
</gene>
<comment type="similarity">
    <text evidence="1">Belongs to the UDP-glycosyltransferase family.</text>
</comment>
<dbReference type="PANTHER" id="PTHR11926">
    <property type="entry name" value="GLUCOSYL/GLUCURONOSYL TRANSFERASES"/>
    <property type="match status" value="1"/>
</dbReference>
<dbReference type="Pfam" id="PF00201">
    <property type="entry name" value="UDPGT"/>
    <property type="match status" value="1"/>
</dbReference>
<name>A0A444ZPU0_ARAHY</name>
<reference evidence="3 4" key="1">
    <citation type="submission" date="2019-01" db="EMBL/GenBank/DDBJ databases">
        <title>Sequencing of cultivated peanut Arachis hypogaea provides insights into genome evolution and oil improvement.</title>
        <authorList>
            <person name="Chen X."/>
        </authorList>
    </citation>
    <scope>NUCLEOTIDE SEQUENCE [LARGE SCALE GENOMIC DNA]</scope>
    <source>
        <strain evidence="4">cv. Fuhuasheng</strain>
        <tissue evidence="3">Leaves</tissue>
    </source>
</reference>
<dbReference type="Proteomes" id="UP000289738">
    <property type="component" value="Chromosome B04"/>
</dbReference>
<dbReference type="GO" id="GO:0080044">
    <property type="term" value="F:quercetin 7-O-glucosyltransferase activity"/>
    <property type="evidence" value="ECO:0007669"/>
    <property type="project" value="TreeGrafter"/>
</dbReference>
<evidence type="ECO:0000256" key="1">
    <source>
        <dbReference type="ARBA" id="ARBA00009995"/>
    </source>
</evidence>
<accession>A0A444ZPU0</accession>
<evidence type="ECO:0000256" key="2">
    <source>
        <dbReference type="ARBA" id="ARBA00022679"/>
    </source>
</evidence>
<dbReference type="STRING" id="3818.A0A444ZPU0"/>
<dbReference type="OrthoDB" id="5835829at2759"/>
<keyword evidence="2" id="KW-0808">Transferase</keyword>
<sequence length="463" mass="52043">MSNNPHFLVMPYPILGHMNPLLQFSYVLIKHGCRITFVISEFIHKRVKIPSDDDVGSSKMINFVTLPDGLDPEDDRSDQPKVILSMRNTMPPKLHKLIQDINNNGLDCENKIRCILVSKNIGWALEVGNNLGIKGSFLWPASATSLASYYSIQTLIDQGIIDSQTGLPIRKQEFQLLPNSPMMDTANLPWCSLGKNFFHHMAEDTQTMKLLGGWWLCNTTCDLEPGALEISSRFLPIGPLMEATNDSNNNNKSSSFWQEDTTCLEWLDQQQPQSVVYVSFGSLAVMESNQFKELALALDLINKPFLWVVRTGSNNDKNGNKSNNAYPDEFQGSKGKIVGWCPQKKVLNHPAIACFVSHCGWNSTVEGVCSGVPFLCWPHFSDQFVNKAYICDFWKVGLGVEKDDDENGLVLRGEIMKKVEELVGDEEIKARSLKLKEVTLNNLVEGGRSSKNIDKFINWAKDY</sequence>
<dbReference type="InterPro" id="IPR002213">
    <property type="entry name" value="UDP_glucos_trans"/>
</dbReference>
<dbReference type="FunFam" id="3.40.50.2000:FF:000061">
    <property type="entry name" value="UDP-glycosyltransferase 83A1"/>
    <property type="match status" value="1"/>
</dbReference>
<evidence type="ECO:0000313" key="3">
    <source>
        <dbReference type="EMBL" id="RYR16187.1"/>
    </source>
</evidence>
<dbReference type="AlphaFoldDB" id="A0A444ZPU0"/>
<keyword evidence="4" id="KW-1185">Reference proteome</keyword>
<proteinExistence type="inferred from homology"/>
<dbReference type="SMR" id="A0A444ZPU0"/>
<dbReference type="SUPFAM" id="SSF53756">
    <property type="entry name" value="UDP-Glycosyltransferase/glycogen phosphorylase"/>
    <property type="match status" value="1"/>
</dbReference>
<evidence type="ECO:0008006" key="5">
    <source>
        <dbReference type="Google" id="ProtNLM"/>
    </source>
</evidence>
<dbReference type="GO" id="GO:0080043">
    <property type="term" value="F:quercetin 3-O-glucosyltransferase activity"/>
    <property type="evidence" value="ECO:0007669"/>
    <property type="project" value="TreeGrafter"/>
</dbReference>
<dbReference type="Gene3D" id="3.40.50.2000">
    <property type="entry name" value="Glycogen Phosphorylase B"/>
    <property type="match status" value="2"/>
</dbReference>
<dbReference type="Gramene" id="arahy.Tifrunner.gnm2.ann2.Ah14g479300.1">
    <property type="protein sequence ID" value="arahy.Tifrunner.gnm2.ann2.Ah14g479300.1-CDS"/>
    <property type="gene ID" value="arahy.Tifrunner.gnm2.ann2.Ah14g479300"/>
</dbReference>
<organism evidence="3 4">
    <name type="scientific">Arachis hypogaea</name>
    <name type="common">Peanut</name>
    <dbReference type="NCBI Taxonomy" id="3818"/>
    <lineage>
        <taxon>Eukaryota</taxon>
        <taxon>Viridiplantae</taxon>
        <taxon>Streptophyta</taxon>
        <taxon>Embryophyta</taxon>
        <taxon>Tracheophyta</taxon>
        <taxon>Spermatophyta</taxon>
        <taxon>Magnoliopsida</taxon>
        <taxon>eudicotyledons</taxon>
        <taxon>Gunneridae</taxon>
        <taxon>Pentapetalae</taxon>
        <taxon>rosids</taxon>
        <taxon>fabids</taxon>
        <taxon>Fabales</taxon>
        <taxon>Fabaceae</taxon>
        <taxon>Papilionoideae</taxon>
        <taxon>50 kb inversion clade</taxon>
        <taxon>dalbergioids sensu lato</taxon>
        <taxon>Dalbergieae</taxon>
        <taxon>Pterocarpus clade</taxon>
        <taxon>Arachis</taxon>
    </lineage>
</organism>
<comment type="caution">
    <text evidence="3">The sequence shown here is derived from an EMBL/GenBank/DDBJ whole genome shotgun (WGS) entry which is preliminary data.</text>
</comment>
<dbReference type="EMBL" id="SDMP01000014">
    <property type="protein sequence ID" value="RYR16187.1"/>
    <property type="molecule type" value="Genomic_DNA"/>
</dbReference>
<evidence type="ECO:0000313" key="4">
    <source>
        <dbReference type="Proteomes" id="UP000289738"/>
    </source>
</evidence>